<reference evidence="3" key="1">
    <citation type="journal article" date="2019" name="Int. J. Syst. Evol. Microbiol.">
        <title>The Global Catalogue of Microorganisms (GCM) 10K type strain sequencing project: providing services to taxonomists for standard genome sequencing and annotation.</title>
        <authorList>
            <consortium name="The Broad Institute Genomics Platform"/>
            <consortium name="The Broad Institute Genome Sequencing Center for Infectious Disease"/>
            <person name="Wu L."/>
            <person name="Ma J."/>
        </authorList>
    </citation>
    <scope>NUCLEOTIDE SEQUENCE [LARGE SCALE GENOMIC DNA]</scope>
    <source>
        <strain evidence="3">JCM 6833</strain>
    </source>
</reference>
<protein>
    <recommendedName>
        <fullName evidence="4">S1 motif domain-containing protein</fullName>
    </recommendedName>
</protein>
<evidence type="ECO:0000313" key="2">
    <source>
        <dbReference type="EMBL" id="GAA2625965.1"/>
    </source>
</evidence>
<sequence>MILKWSGCRGELPRQPTSPSDAEPAQFELTVGREYRCHAVAVFDGSVFALICDNASLPWWYPMEQFTVTDGSIPPSWELGLHGRKDDGLQMVVGYPAIATDIDHYVGVIERIPEAMEVFWHQTGIASLVEQEFDAVVTEILPSGCRVRLENEEIGFLHNTKNQGWVDGDDTLAINDSLRVVVVDAIQYPIGVSTLILDIDAARRGERA</sequence>
<organism evidence="2 3">
    <name type="scientific">Actinomadura fulvescens</name>
    <dbReference type="NCBI Taxonomy" id="46160"/>
    <lineage>
        <taxon>Bacteria</taxon>
        <taxon>Bacillati</taxon>
        <taxon>Actinomycetota</taxon>
        <taxon>Actinomycetes</taxon>
        <taxon>Streptosporangiales</taxon>
        <taxon>Thermomonosporaceae</taxon>
        <taxon>Actinomadura</taxon>
    </lineage>
</organism>
<gene>
    <name evidence="2" type="ORF">GCM10010411_73520</name>
</gene>
<evidence type="ECO:0008006" key="4">
    <source>
        <dbReference type="Google" id="ProtNLM"/>
    </source>
</evidence>
<keyword evidence="3" id="KW-1185">Reference proteome</keyword>
<proteinExistence type="predicted"/>
<dbReference type="Proteomes" id="UP001501509">
    <property type="component" value="Unassembled WGS sequence"/>
</dbReference>
<dbReference type="CDD" id="cd00164">
    <property type="entry name" value="S1_like"/>
    <property type="match status" value="1"/>
</dbReference>
<accession>A0ABP6CQB3</accession>
<evidence type="ECO:0000256" key="1">
    <source>
        <dbReference type="SAM" id="MobiDB-lite"/>
    </source>
</evidence>
<feature type="region of interest" description="Disordered" evidence="1">
    <location>
        <begin position="1"/>
        <end position="23"/>
    </location>
</feature>
<evidence type="ECO:0000313" key="3">
    <source>
        <dbReference type="Proteomes" id="UP001501509"/>
    </source>
</evidence>
<dbReference type="EMBL" id="BAAATD010000012">
    <property type="protein sequence ID" value="GAA2625965.1"/>
    <property type="molecule type" value="Genomic_DNA"/>
</dbReference>
<comment type="caution">
    <text evidence="2">The sequence shown here is derived from an EMBL/GenBank/DDBJ whole genome shotgun (WGS) entry which is preliminary data.</text>
</comment>
<name>A0ABP6CQB3_9ACTN</name>